<feature type="region of interest" description="Disordered" evidence="2">
    <location>
        <begin position="1"/>
        <end position="44"/>
    </location>
</feature>
<feature type="compositionally biased region" description="Basic and acidic residues" evidence="2">
    <location>
        <begin position="31"/>
        <end position="44"/>
    </location>
</feature>
<dbReference type="InterPro" id="IPR045177">
    <property type="entry name" value="FDM1-5/IDN2"/>
</dbReference>
<dbReference type="EMBL" id="BPVZ01000079">
    <property type="protein sequence ID" value="GKV28431.1"/>
    <property type="molecule type" value="Genomic_DNA"/>
</dbReference>
<evidence type="ECO:0000313" key="5">
    <source>
        <dbReference type="Proteomes" id="UP001054252"/>
    </source>
</evidence>
<reference evidence="4 5" key="1">
    <citation type="journal article" date="2021" name="Commun. Biol.">
        <title>The genome of Shorea leprosula (Dipterocarpaceae) highlights the ecological relevance of drought in aseasonal tropical rainforests.</title>
        <authorList>
            <person name="Ng K.K.S."/>
            <person name="Kobayashi M.J."/>
            <person name="Fawcett J.A."/>
            <person name="Hatakeyama M."/>
            <person name="Paape T."/>
            <person name="Ng C.H."/>
            <person name="Ang C.C."/>
            <person name="Tnah L.H."/>
            <person name="Lee C.T."/>
            <person name="Nishiyama T."/>
            <person name="Sese J."/>
            <person name="O'Brien M.J."/>
            <person name="Copetti D."/>
            <person name="Mohd Noor M.I."/>
            <person name="Ong R.C."/>
            <person name="Putra M."/>
            <person name="Sireger I.Z."/>
            <person name="Indrioko S."/>
            <person name="Kosugi Y."/>
            <person name="Izuno A."/>
            <person name="Isagi Y."/>
            <person name="Lee S.L."/>
            <person name="Shimizu K.K."/>
        </authorList>
    </citation>
    <scope>NUCLEOTIDE SEQUENCE [LARGE SCALE GENOMIC DNA]</scope>
    <source>
        <strain evidence="4">214</strain>
    </source>
</reference>
<dbReference type="InterPro" id="IPR005379">
    <property type="entry name" value="FDM1-5/IDN2_XH"/>
</dbReference>
<evidence type="ECO:0000259" key="3">
    <source>
        <dbReference type="Pfam" id="PF03469"/>
    </source>
</evidence>
<feature type="compositionally biased region" description="Basic and acidic residues" evidence="2">
    <location>
        <begin position="1"/>
        <end position="22"/>
    </location>
</feature>
<evidence type="ECO:0000256" key="1">
    <source>
        <dbReference type="SAM" id="Coils"/>
    </source>
</evidence>
<comment type="caution">
    <text evidence="4">The sequence shown here is derived from an EMBL/GenBank/DDBJ whole genome shotgun (WGS) entry which is preliminary data.</text>
</comment>
<dbReference type="PANTHER" id="PTHR21596:SF82">
    <property type="entry name" value="FACTOR OF DNA METHYLATION 5-LIKE"/>
    <property type="match status" value="1"/>
</dbReference>
<sequence>MKEETGRTMHFQEELNFEEKFQPHSQLGRGKCREEQESGQHGEDFRGNVCEEALKKERKIVASLIQEIEYKNQHLSELQQKYDETTASFRALITELTENINFQHKKFLAMELEYQIREKMLMDENTRLHKDCGAEIRWMQSQNRRLHCELEGKTRALEECKTQKYLKHCEHRRFLQEIKKLKEELQLQDQKSKAIENNFAAQITELRNELEEKSDELQYQESLNNTLILKELLSRQELQDARNESINSLKDVLNNRTTLVIKRMGEIDPKAFQEACLQKFPNGDLEYISAKLCSSWEEYLRDVNWQPFKAATIKGNLQEIVDEDDEKLKELRNEYGEAVYRAVANAVLELNQYNPSGRFVVSEVWNSKEGRRATLKEIIQYLIKQVKTHKRKRGSL</sequence>
<accession>A0AAV5KUU2</accession>
<evidence type="ECO:0000313" key="4">
    <source>
        <dbReference type="EMBL" id="GKV28431.1"/>
    </source>
</evidence>
<feature type="domain" description="Factor of DNA methylation 1-5/IDN2" evidence="3">
    <location>
        <begin position="262"/>
        <end position="392"/>
    </location>
</feature>
<protein>
    <recommendedName>
        <fullName evidence="3">Factor of DNA methylation 1-5/IDN2 domain-containing protein</fullName>
    </recommendedName>
</protein>
<gene>
    <name evidence="4" type="ORF">SLEP1_g37490</name>
</gene>
<feature type="coiled-coil region" evidence="1">
    <location>
        <begin position="171"/>
        <end position="223"/>
    </location>
</feature>
<evidence type="ECO:0000256" key="2">
    <source>
        <dbReference type="SAM" id="MobiDB-lite"/>
    </source>
</evidence>
<proteinExistence type="predicted"/>
<dbReference type="GO" id="GO:0080188">
    <property type="term" value="P:gene silencing by siRNA-directed DNA methylation"/>
    <property type="evidence" value="ECO:0007669"/>
    <property type="project" value="InterPro"/>
</dbReference>
<keyword evidence="5" id="KW-1185">Reference proteome</keyword>
<name>A0AAV5KUU2_9ROSI</name>
<dbReference type="Pfam" id="PF03469">
    <property type="entry name" value="XH"/>
    <property type="match status" value="1"/>
</dbReference>
<keyword evidence="1" id="KW-0175">Coiled coil</keyword>
<organism evidence="4 5">
    <name type="scientific">Rubroshorea leprosula</name>
    <dbReference type="NCBI Taxonomy" id="152421"/>
    <lineage>
        <taxon>Eukaryota</taxon>
        <taxon>Viridiplantae</taxon>
        <taxon>Streptophyta</taxon>
        <taxon>Embryophyta</taxon>
        <taxon>Tracheophyta</taxon>
        <taxon>Spermatophyta</taxon>
        <taxon>Magnoliopsida</taxon>
        <taxon>eudicotyledons</taxon>
        <taxon>Gunneridae</taxon>
        <taxon>Pentapetalae</taxon>
        <taxon>rosids</taxon>
        <taxon>malvids</taxon>
        <taxon>Malvales</taxon>
        <taxon>Dipterocarpaceae</taxon>
        <taxon>Rubroshorea</taxon>
    </lineage>
</organism>
<dbReference type="PANTHER" id="PTHR21596">
    <property type="entry name" value="RIBONUCLEASE P SUBUNIT P38"/>
    <property type="match status" value="1"/>
</dbReference>
<feature type="coiled-coil region" evidence="1">
    <location>
        <begin position="61"/>
        <end position="95"/>
    </location>
</feature>
<dbReference type="AlphaFoldDB" id="A0AAV5KUU2"/>
<dbReference type="Proteomes" id="UP001054252">
    <property type="component" value="Unassembled WGS sequence"/>
</dbReference>